<gene>
    <name evidence="2" type="ORF">GSOID_T00002798001</name>
</gene>
<reference evidence="2" key="1">
    <citation type="journal article" date="2010" name="Science">
        <title>Plasticity of animal genome architecture unmasked by rapid evolution of a pelagic tunicate.</title>
        <authorList>
            <person name="Denoeud F."/>
            <person name="Henriet S."/>
            <person name="Mungpakdee S."/>
            <person name="Aury J.M."/>
            <person name="Da Silva C."/>
            <person name="Brinkmann H."/>
            <person name="Mikhaleva J."/>
            <person name="Olsen L.C."/>
            <person name="Jubin C."/>
            <person name="Canestro C."/>
            <person name="Bouquet J.M."/>
            <person name="Danks G."/>
            <person name="Poulain J."/>
            <person name="Campsteijn C."/>
            <person name="Adamski M."/>
            <person name="Cross I."/>
            <person name="Yadetie F."/>
            <person name="Muffato M."/>
            <person name="Louis A."/>
            <person name="Butcher S."/>
            <person name="Tsagkogeorga G."/>
            <person name="Konrad A."/>
            <person name="Singh S."/>
            <person name="Jensen M.F."/>
            <person name="Cong E.H."/>
            <person name="Eikeseth-Otteraa H."/>
            <person name="Noel B."/>
            <person name="Anthouard V."/>
            <person name="Porcel B.M."/>
            <person name="Kachouri-Lafond R."/>
            <person name="Nishino A."/>
            <person name="Ugolini M."/>
            <person name="Chourrout P."/>
            <person name="Nishida H."/>
            <person name="Aasland R."/>
            <person name="Huzurbazar S."/>
            <person name="Westhof E."/>
            <person name="Delsuc F."/>
            <person name="Lehrach H."/>
            <person name="Reinhardt R."/>
            <person name="Weissenbach J."/>
            <person name="Roy S.W."/>
            <person name="Artiguenave F."/>
            <person name="Postlethwait J.H."/>
            <person name="Manak J.R."/>
            <person name="Thompson E.M."/>
            <person name="Jaillon O."/>
            <person name="Du Pasquier L."/>
            <person name="Boudinot P."/>
            <person name="Liberles D.A."/>
            <person name="Volff J.N."/>
            <person name="Philippe H."/>
            <person name="Lenhard B."/>
            <person name="Roest Crollius H."/>
            <person name="Wincker P."/>
            <person name="Chourrout D."/>
        </authorList>
    </citation>
    <scope>NUCLEOTIDE SEQUENCE [LARGE SCALE GENOMIC DNA]</scope>
</reference>
<dbReference type="Proteomes" id="UP000001307">
    <property type="component" value="Unassembled WGS sequence"/>
</dbReference>
<dbReference type="OrthoDB" id="10353285at2759"/>
<dbReference type="InParanoid" id="E4XSM7"/>
<proteinExistence type="predicted"/>
<sequence>MSRRSLRLLQKVEDENSKSEEEIQNEIRRDLEAIREKKLLENPEAYDQFKETSEYLKELPKTPKIQAVKGNLKKYLTERKKREQFLLSSAGPKSVPRSSKLAESLPTPKARPKAAKSLKFAPTQTPQRKSSKEERKRSPIRNQGGLPPKSPFRFNPTRTESPMRRVNFGTTNNQEIFVFGKNAPDENKAPKTPTRRQARKTTYKHVIGNYNTNNCKYEKMSARDRRMAYSSLVDKRNLRKGVKELTRNRKPDKKEAAAKKREGVVERLRKV</sequence>
<evidence type="ECO:0000256" key="1">
    <source>
        <dbReference type="SAM" id="MobiDB-lite"/>
    </source>
</evidence>
<protein>
    <submittedName>
        <fullName evidence="2">Uncharacterized protein</fullName>
    </submittedName>
</protein>
<dbReference type="EMBL" id="FN653138">
    <property type="protein sequence ID" value="CBY12739.1"/>
    <property type="molecule type" value="Genomic_DNA"/>
</dbReference>
<feature type="region of interest" description="Disordered" evidence="1">
    <location>
        <begin position="83"/>
        <end position="165"/>
    </location>
</feature>
<dbReference type="AlphaFoldDB" id="E4XSM7"/>
<name>E4XSM7_OIKDI</name>
<feature type="region of interest" description="Disordered" evidence="1">
    <location>
        <begin position="243"/>
        <end position="271"/>
    </location>
</feature>
<evidence type="ECO:0000313" key="3">
    <source>
        <dbReference type="Proteomes" id="UP000001307"/>
    </source>
</evidence>
<evidence type="ECO:0000313" key="2">
    <source>
        <dbReference type="EMBL" id="CBY12739.1"/>
    </source>
</evidence>
<feature type="compositionally biased region" description="Basic and acidic residues" evidence="1">
    <location>
        <begin position="10"/>
        <end position="23"/>
    </location>
</feature>
<organism evidence="2">
    <name type="scientific">Oikopleura dioica</name>
    <name type="common">Tunicate</name>
    <dbReference type="NCBI Taxonomy" id="34765"/>
    <lineage>
        <taxon>Eukaryota</taxon>
        <taxon>Metazoa</taxon>
        <taxon>Chordata</taxon>
        <taxon>Tunicata</taxon>
        <taxon>Appendicularia</taxon>
        <taxon>Copelata</taxon>
        <taxon>Oikopleuridae</taxon>
        <taxon>Oikopleura</taxon>
    </lineage>
</organism>
<accession>E4XSM7</accession>
<keyword evidence="3" id="KW-1185">Reference proteome</keyword>
<feature type="region of interest" description="Disordered" evidence="1">
    <location>
        <begin position="1"/>
        <end position="23"/>
    </location>
</feature>